<dbReference type="PANTHER" id="PTHR46533">
    <property type="entry name" value="ZINC FINGER MYND DOMAIN-CONTAINING PROTEIN 12"/>
    <property type="match status" value="1"/>
</dbReference>
<dbReference type="SUPFAM" id="SSF48452">
    <property type="entry name" value="TPR-like"/>
    <property type="match status" value="1"/>
</dbReference>
<evidence type="ECO:0008006" key="3">
    <source>
        <dbReference type="Google" id="ProtNLM"/>
    </source>
</evidence>
<protein>
    <recommendedName>
        <fullName evidence="3">MYND-type domain-containing protein</fullName>
    </recommendedName>
</protein>
<dbReference type="AlphaFoldDB" id="A0A9K3GIA6"/>
<evidence type="ECO:0000313" key="2">
    <source>
        <dbReference type="Proteomes" id="UP000265618"/>
    </source>
</evidence>
<dbReference type="EMBL" id="BDIP01001308">
    <property type="protein sequence ID" value="GIQ84103.1"/>
    <property type="molecule type" value="Genomic_DNA"/>
</dbReference>
<dbReference type="OrthoDB" id="674604at2759"/>
<dbReference type="Proteomes" id="UP000265618">
    <property type="component" value="Unassembled WGS sequence"/>
</dbReference>
<evidence type="ECO:0000313" key="1">
    <source>
        <dbReference type="EMBL" id="GIQ84103.1"/>
    </source>
</evidence>
<keyword evidence="2" id="KW-1185">Reference proteome</keyword>
<sequence length="393" mass="43843">MQKGRQQKEGAMQSIPLNALATPKGHRYLCDICGGISTVMCPLCRSSYCCQEHYELDVLAVHPSICDTLAELRKISASPPHSEKDRETQDAYRRNLRESIMTVAERAALEHLDGGKERASTAMVAALRCLRFAAVSFPDEPLASVRPLFLLSEAALQANDFTSVHKYVLSARRLLQVERERVGDFLVGIVHDIPRTRDLAELWADLHLLLGRAAHVQGKASLDSINKDFSLAAYYSSLSQGVESLQYGHCLYWTGMLYADMGDTETARRYFGQVVSVWAKNCWFLIDNPSMQSDPLLYHDNVVPTLVQWYGEHLPSHMDHQRIRFVSSCVFAILGRFDEAIQVIGQVGVALADREAALQAAGPGSAMSDTDPEELRVLTARMDMLREMINNAN</sequence>
<dbReference type="InterPro" id="IPR011990">
    <property type="entry name" value="TPR-like_helical_dom_sf"/>
</dbReference>
<accession>A0A9K3GIA6</accession>
<dbReference type="PANTHER" id="PTHR46533:SF1">
    <property type="entry name" value="ZINC FINGER MYND DOMAIN-CONTAINING PROTEIN 12"/>
    <property type="match status" value="1"/>
</dbReference>
<organism evidence="1 2">
    <name type="scientific">Kipferlia bialata</name>
    <dbReference type="NCBI Taxonomy" id="797122"/>
    <lineage>
        <taxon>Eukaryota</taxon>
        <taxon>Metamonada</taxon>
        <taxon>Carpediemonas-like organisms</taxon>
        <taxon>Kipferlia</taxon>
    </lineage>
</organism>
<reference evidence="1 2" key="1">
    <citation type="journal article" date="2018" name="PLoS ONE">
        <title>The draft genome of Kipferlia bialata reveals reductive genome evolution in fornicate parasites.</title>
        <authorList>
            <person name="Tanifuji G."/>
            <person name="Takabayashi S."/>
            <person name="Kume K."/>
            <person name="Takagi M."/>
            <person name="Nakayama T."/>
            <person name="Kamikawa R."/>
            <person name="Inagaki Y."/>
            <person name="Hashimoto T."/>
        </authorList>
    </citation>
    <scope>NUCLEOTIDE SEQUENCE [LARGE SCALE GENOMIC DNA]</scope>
    <source>
        <strain evidence="1">NY0173</strain>
    </source>
</reference>
<gene>
    <name evidence="1" type="ORF">KIPB_005543</name>
</gene>
<comment type="caution">
    <text evidence="1">The sequence shown here is derived from an EMBL/GenBank/DDBJ whole genome shotgun (WGS) entry which is preliminary data.</text>
</comment>
<name>A0A9K3GIA6_9EUKA</name>
<dbReference type="InterPro" id="IPR053248">
    <property type="entry name" value="Zinc_finger_MYND_domain"/>
</dbReference>
<proteinExistence type="predicted"/>
<dbReference type="SUPFAM" id="SSF144232">
    <property type="entry name" value="HIT/MYND zinc finger-like"/>
    <property type="match status" value="1"/>
</dbReference>